<dbReference type="EMBL" id="CAVLEF010000010">
    <property type="protein sequence ID" value="CAK1548154.1"/>
    <property type="molecule type" value="Genomic_DNA"/>
</dbReference>
<gene>
    <name evidence="1" type="ORF">LNINA_LOCUS7574</name>
</gene>
<comment type="caution">
    <text evidence="1">The sequence shown here is derived from an EMBL/GenBank/DDBJ whole genome shotgun (WGS) entry which is preliminary data.</text>
</comment>
<keyword evidence="2" id="KW-1185">Reference proteome</keyword>
<reference evidence="1 2" key="1">
    <citation type="submission" date="2023-11" db="EMBL/GenBank/DDBJ databases">
        <authorList>
            <person name="Okamura Y."/>
        </authorList>
    </citation>
    <scope>NUCLEOTIDE SEQUENCE [LARGE SCALE GENOMIC DNA]</scope>
</reference>
<dbReference type="AlphaFoldDB" id="A0AAV1JJD9"/>
<organism evidence="1 2">
    <name type="scientific">Leptosia nina</name>
    <dbReference type="NCBI Taxonomy" id="320188"/>
    <lineage>
        <taxon>Eukaryota</taxon>
        <taxon>Metazoa</taxon>
        <taxon>Ecdysozoa</taxon>
        <taxon>Arthropoda</taxon>
        <taxon>Hexapoda</taxon>
        <taxon>Insecta</taxon>
        <taxon>Pterygota</taxon>
        <taxon>Neoptera</taxon>
        <taxon>Endopterygota</taxon>
        <taxon>Lepidoptera</taxon>
        <taxon>Glossata</taxon>
        <taxon>Ditrysia</taxon>
        <taxon>Papilionoidea</taxon>
        <taxon>Pieridae</taxon>
        <taxon>Pierinae</taxon>
        <taxon>Leptosia</taxon>
    </lineage>
</organism>
<proteinExistence type="predicted"/>
<name>A0AAV1JJD9_9NEOP</name>
<dbReference type="Proteomes" id="UP001497472">
    <property type="component" value="Unassembled WGS sequence"/>
</dbReference>
<evidence type="ECO:0000313" key="2">
    <source>
        <dbReference type="Proteomes" id="UP001497472"/>
    </source>
</evidence>
<sequence length="74" mass="7945">MIATERPAATTGFVKAAQLPPLHFTSLDNKMTMKFMGAADISSPFGGGKETCICAYHWAITRLSHSDALTGDTR</sequence>
<evidence type="ECO:0000313" key="1">
    <source>
        <dbReference type="EMBL" id="CAK1548154.1"/>
    </source>
</evidence>
<accession>A0AAV1JJD9</accession>
<protein>
    <submittedName>
        <fullName evidence="1">Uncharacterized protein</fullName>
    </submittedName>
</protein>